<dbReference type="Gene3D" id="3.40.50.150">
    <property type="entry name" value="Vaccinia Virus protein VP39"/>
    <property type="match status" value="1"/>
</dbReference>
<dbReference type="GO" id="GO:0008168">
    <property type="term" value="F:methyltransferase activity"/>
    <property type="evidence" value="ECO:0007669"/>
    <property type="project" value="UniProtKB-KW"/>
</dbReference>
<proteinExistence type="predicted"/>
<dbReference type="GO" id="GO:0032259">
    <property type="term" value="P:methylation"/>
    <property type="evidence" value="ECO:0007669"/>
    <property type="project" value="UniProtKB-KW"/>
</dbReference>
<evidence type="ECO:0000313" key="2">
    <source>
        <dbReference type="EMBL" id="USW48333.1"/>
    </source>
</evidence>
<dbReference type="CDD" id="cd02440">
    <property type="entry name" value="AdoMet_MTases"/>
    <property type="match status" value="1"/>
</dbReference>
<sequence length="353" mass="39320">MYNAHPGQAGPSETEDSTDADLTIVQPNFIIAAGTDDSSNDGDSALGSDVGSLTQSLRCSLLESVTENGRGYHRYSGVSGGQYPLPEDEREQDRSDLQHEMFLYTFGNKLYQSPLGKDVRNVLDIGTGTGIWAIDFADERPEAEVLGTDLSPIQPVFVPPNCIFEIDDFNADWTFGNSFDFIHARALVGSSKDFPAIIRQAYENLNPGGWLEMSDVQVPFLADDGTMEGTSLQEWNDKQVEACARLGVDSTAPSKYKQWMIDQGFEDVTELQFKWPVGTWPKDKWFKKLGQMTKVNFLSGLEGFTLRLWTGVLGMSQAEVLVFLASVRKDISNSRIHSYWPVYSVYGRKPLYS</sequence>
<accession>A0A9Q9EGJ4</accession>
<dbReference type="PANTHER" id="PTHR43591">
    <property type="entry name" value="METHYLTRANSFERASE"/>
    <property type="match status" value="1"/>
</dbReference>
<dbReference type="Proteomes" id="UP001056384">
    <property type="component" value="Chromosome 1"/>
</dbReference>
<dbReference type="AlphaFoldDB" id="A0A9Q9EGJ4"/>
<dbReference type="SUPFAM" id="SSF53335">
    <property type="entry name" value="S-adenosyl-L-methionine-dependent methyltransferases"/>
    <property type="match status" value="1"/>
</dbReference>
<dbReference type="Pfam" id="PF13489">
    <property type="entry name" value="Methyltransf_23"/>
    <property type="match status" value="1"/>
</dbReference>
<reference evidence="2" key="1">
    <citation type="submission" date="2022-06" db="EMBL/GenBank/DDBJ databases">
        <title>Complete genome sequences of two strains of the flax pathogen Septoria linicola.</title>
        <authorList>
            <person name="Lapalu N."/>
            <person name="Simon A."/>
            <person name="Demenou B."/>
            <person name="Paumier D."/>
            <person name="Guillot M.-P."/>
            <person name="Gout L."/>
            <person name="Valade R."/>
        </authorList>
    </citation>
    <scope>NUCLEOTIDE SEQUENCE</scope>
    <source>
        <strain evidence="2">SE15195</strain>
    </source>
</reference>
<keyword evidence="3" id="KW-1185">Reference proteome</keyword>
<dbReference type="PANTHER" id="PTHR43591:SF102">
    <property type="entry name" value="S-ADENOSYL-L-METHIONINE-DEPENDENT METHYLTRANSFERASE"/>
    <property type="match status" value="1"/>
</dbReference>
<protein>
    <submittedName>
        <fullName evidence="2">S-adenosyl-L-methionine-dependent methyltransferase</fullName>
    </submittedName>
</protein>
<evidence type="ECO:0000313" key="3">
    <source>
        <dbReference type="Proteomes" id="UP001056384"/>
    </source>
</evidence>
<organism evidence="2 3">
    <name type="scientific">Septoria linicola</name>
    <dbReference type="NCBI Taxonomy" id="215465"/>
    <lineage>
        <taxon>Eukaryota</taxon>
        <taxon>Fungi</taxon>
        <taxon>Dikarya</taxon>
        <taxon>Ascomycota</taxon>
        <taxon>Pezizomycotina</taxon>
        <taxon>Dothideomycetes</taxon>
        <taxon>Dothideomycetidae</taxon>
        <taxon>Mycosphaerellales</taxon>
        <taxon>Mycosphaerellaceae</taxon>
        <taxon>Septoria</taxon>
    </lineage>
</organism>
<evidence type="ECO:0000256" key="1">
    <source>
        <dbReference type="SAM" id="MobiDB-lite"/>
    </source>
</evidence>
<dbReference type="EMBL" id="CP099418">
    <property type="protein sequence ID" value="USW48333.1"/>
    <property type="molecule type" value="Genomic_DNA"/>
</dbReference>
<keyword evidence="2" id="KW-0489">Methyltransferase</keyword>
<dbReference type="InterPro" id="IPR029063">
    <property type="entry name" value="SAM-dependent_MTases_sf"/>
</dbReference>
<gene>
    <name evidence="2" type="ORF">Slin15195_G016520</name>
</gene>
<keyword evidence="2" id="KW-0808">Transferase</keyword>
<name>A0A9Q9EGJ4_9PEZI</name>
<feature type="region of interest" description="Disordered" evidence="1">
    <location>
        <begin position="72"/>
        <end position="92"/>
    </location>
</feature>